<sequence length="447" mass="47883">MKLEFPHFGGPSGASLPLPRRLIERRMRRLDVRPLDDAGSAIRFGLIGAAVFLGLFLLFAAFVPISGAAVASGEVSVSGSKVVIQPASSGIVGEMLVHEGQMVNAGQPLVRLNGVKSGAQLKQAQARRDALRATEARLLAERDGRATLTFPADLTARWNEPAVRDAMTAQRAMFDKHRSLLSADEDISTSQVASARARAAASAQQLALIRDELADYRMLFAKGFARKTTIRSLERNEAQLEADVAASQAAVREAELSLRKTTDGQQMSTVSELKSVQDQLAQVSPQLDVTRYYADLDVMRAPVAGRVSGVADVGAGMVISGGKTLMEIVPNGRAMIVDVQIAPDDIDDVRLGQEATVRFSTVNPHGQSTFTGRVVTLSPARVGSEGGGAGYYKAQITLDNPAILQKAGVELQPGIPASVNIKTHDRTLLDYLFSPFSDAMSKSFREE</sequence>
<organism evidence="12 13">
    <name type="scientific">Sphingomonas xinjiangensis</name>
    <dbReference type="NCBI Taxonomy" id="643568"/>
    <lineage>
        <taxon>Bacteria</taxon>
        <taxon>Pseudomonadati</taxon>
        <taxon>Pseudomonadota</taxon>
        <taxon>Alphaproteobacteria</taxon>
        <taxon>Sphingomonadales</taxon>
        <taxon>Sphingomonadaceae</taxon>
        <taxon>Sphingomonas</taxon>
    </lineage>
</organism>
<accession>A0A840YPY9</accession>
<keyword evidence="4 9" id="KW-1003">Cell membrane</keyword>
<dbReference type="PRINTS" id="PR01490">
    <property type="entry name" value="RTXTOXIND"/>
</dbReference>
<dbReference type="InterPro" id="IPR058982">
    <property type="entry name" value="Beta-barrel_AprE"/>
</dbReference>
<evidence type="ECO:0000256" key="7">
    <source>
        <dbReference type="ARBA" id="ARBA00022989"/>
    </source>
</evidence>
<keyword evidence="8 9" id="KW-0472">Membrane</keyword>
<proteinExistence type="inferred from homology"/>
<dbReference type="RefSeq" id="WP_184085262.1">
    <property type="nucleotide sequence ID" value="NZ_JACIJF010000002.1"/>
</dbReference>
<protein>
    <recommendedName>
        <fullName evidence="9">Membrane fusion protein (MFP) family protein</fullName>
    </recommendedName>
</protein>
<dbReference type="PANTHER" id="PTHR30386">
    <property type="entry name" value="MEMBRANE FUSION SUBUNIT OF EMRAB-TOLC MULTIDRUG EFFLUX PUMP"/>
    <property type="match status" value="1"/>
</dbReference>
<dbReference type="Gene3D" id="2.40.30.170">
    <property type="match status" value="1"/>
</dbReference>
<evidence type="ECO:0000256" key="2">
    <source>
        <dbReference type="ARBA" id="ARBA00009477"/>
    </source>
</evidence>
<keyword evidence="6 9" id="KW-0812">Transmembrane</keyword>
<keyword evidence="7 9" id="KW-1133">Transmembrane helix</keyword>
<comment type="subcellular location">
    <subcellularLocation>
        <location evidence="1 9">Cell inner membrane</location>
        <topology evidence="1 9">Single-pass membrane protein</topology>
    </subcellularLocation>
</comment>
<keyword evidence="5 9" id="KW-0997">Cell inner membrane</keyword>
<dbReference type="Gene3D" id="2.40.50.100">
    <property type="match status" value="1"/>
</dbReference>
<evidence type="ECO:0000256" key="1">
    <source>
        <dbReference type="ARBA" id="ARBA00004377"/>
    </source>
</evidence>
<evidence type="ECO:0000256" key="6">
    <source>
        <dbReference type="ARBA" id="ARBA00022692"/>
    </source>
</evidence>
<dbReference type="SUPFAM" id="SSF111369">
    <property type="entry name" value="HlyD-like secretion proteins"/>
    <property type="match status" value="1"/>
</dbReference>
<dbReference type="Gene3D" id="1.10.287.470">
    <property type="entry name" value="Helix hairpin bin"/>
    <property type="match status" value="1"/>
</dbReference>
<keyword evidence="3 9" id="KW-0813">Transport</keyword>
<evidence type="ECO:0000256" key="3">
    <source>
        <dbReference type="ARBA" id="ARBA00022448"/>
    </source>
</evidence>
<feature type="transmembrane region" description="Helical" evidence="9">
    <location>
        <begin position="41"/>
        <end position="63"/>
    </location>
</feature>
<dbReference type="InterPro" id="IPR050739">
    <property type="entry name" value="MFP"/>
</dbReference>
<evidence type="ECO:0000259" key="10">
    <source>
        <dbReference type="Pfam" id="PF25994"/>
    </source>
</evidence>
<gene>
    <name evidence="12" type="ORF">FHT02_001105</name>
</gene>
<dbReference type="EMBL" id="JACIJF010000002">
    <property type="protein sequence ID" value="MBB5709883.1"/>
    <property type="molecule type" value="Genomic_DNA"/>
</dbReference>
<dbReference type="AlphaFoldDB" id="A0A840YPY9"/>
<evidence type="ECO:0000256" key="8">
    <source>
        <dbReference type="ARBA" id="ARBA00023136"/>
    </source>
</evidence>
<evidence type="ECO:0000256" key="4">
    <source>
        <dbReference type="ARBA" id="ARBA00022475"/>
    </source>
</evidence>
<evidence type="ECO:0000259" key="11">
    <source>
        <dbReference type="Pfam" id="PF26002"/>
    </source>
</evidence>
<dbReference type="Pfam" id="PF25994">
    <property type="entry name" value="HH_AprE"/>
    <property type="match status" value="1"/>
</dbReference>
<reference evidence="12 13" key="1">
    <citation type="submission" date="2020-08" db="EMBL/GenBank/DDBJ databases">
        <title>Genomic Encyclopedia of Type Strains, Phase IV (KMG-IV): sequencing the most valuable type-strain genomes for metagenomic binning, comparative biology and taxonomic classification.</title>
        <authorList>
            <person name="Goeker M."/>
        </authorList>
    </citation>
    <scope>NUCLEOTIDE SEQUENCE [LARGE SCALE GENOMIC DNA]</scope>
    <source>
        <strain evidence="12 13">DSM 26736</strain>
    </source>
</reference>
<dbReference type="InterPro" id="IPR010129">
    <property type="entry name" value="T1SS_HlyD"/>
</dbReference>
<dbReference type="PANTHER" id="PTHR30386:SF17">
    <property type="entry name" value="ALKALINE PROTEASE SECRETION PROTEIN APRE"/>
    <property type="match status" value="1"/>
</dbReference>
<keyword evidence="13" id="KW-1185">Reference proteome</keyword>
<dbReference type="InterPro" id="IPR058781">
    <property type="entry name" value="HH_AprE-like"/>
</dbReference>
<dbReference type="Pfam" id="PF26002">
    <property type="entry name" value="Beta-barrel_AprE"/>
    <property type="match status" value="1"/>
</dbReference>
<comment type="caution">
    <text evidence="12">The sequence shown here is derived from an EMBL/GenBank/DDBJ whole genome shotgun (WGS) entry which is preliminary data.</text>
</comment>
<dbReference type="GO" id="GO:0015031">
    <property type="term" value="P:protein transport"/>
    <property type="evidence" value="ECO:0007669"/>
    <property type="project" value="InterPro"/>
</dbReference>
<dbReference type="NCBIfam" id="TIGR01843">
    <property type="entry name" value="type_I_hlyD"/>
    <property type="match status" value="1"/>
</dbReference>
<feature type="domain" description="AprE-like beta-barrel" evidence="11">
    <location>
        <begin position="335"/>
        <end position="423"/>
    </location>
</feature>
<evidence type="ECO:0000313" key="12">
    <source>
        <dbReference type="EMBL" id="MBB5709883.1"/>
    </source>
</evidence>
<evidence type="ECO:0000313" key="13">
    <source>
        <dbReference type="Proteomes" id="UP000527143"/>
    </source>
</evidence>
<feature type="domain" description="AprE-like long alpha-helical hairpin" evidence="10">
    <location>
        <begin position="118"/>
        <end position="288"/>
    </location>
</feature>
<comment type="similarity">
    <text evidence="2 9">Belongs to the membrane fusion protein (MFP) (TC 8.A.1) family.</text>
</comment>
<dbReference type="GO" id="GO:0005886">
    <property type="term" value="C:plasma membrane"/>
    <property type="evidence" value="ECO:0007669"/>
    <property type="project" value="UniProtKB-SubCell"/>
</dbReference>
<evidence type="ECO:0000256" key="5">
    <source>
        <dbReference type="ARBA" id="ARBA00022519"/>
    </source>
</evidence>
<name>A0A840YPY9_9SPHN</name>
<evidence type="ECO:0000256" key="9">
    <source>
        <dbReference type="RuleBase" id="RU365093"/>
    </source>
</evidence>
<dbReference type="Proteomes" id="UP000527143">
    <property type="component" value="Unassembled WGS sequence"/>
</dbReference>